<evidence type="ECO:0000313" key="11">
    <source>
        <dbReference type="Proteomes" id="UP001236014"/>
    </source>
</evidence>
<dbReference type="GO" id="GO:0005886">
    <property type="term" value="C:plasma membrane"/>
    <property type="evidence" value="ECO:0007669"/>
    <property type="project" value="UniProtKB-SubCell"/>
</dbReference>
<keyword evidence="5 7" id="KW-1133">Transmembrane helix</keyword>
<dbReference type="PANTHER" id="PTHR30151">
    <property type="entry name" value="ALKANE SULFONATE ABC TRANSPORTER-RELATED, MEMBRANE SUBUNIT"/>
    <property type="match status" value="1"/>
</dbReference>
<dbReference type="GO" id="GO:0055085">
    <property type="term" value="P:transmembrane transport"/>
    <property type="evidence" value="ECO:0007669"/>
    <property type="project" value="InterPro"/>
</dbReference>
<feature type="transmembrane region" description="Helical" evidence="7">
    <location>
        <begin position="249"/>
        <end position="270"/>
    </location>
</feature>
<keyword evidence="3" id="KW-1003">Cell membrane</keyword>
<comment type="subcellular location">
    <subcellularLocation>
        <location evidence="1 7">Cell membrane</location>
        <topology evidence="1 7">Multi-pass membrane protein</topology>
    </subcellularLocation>
</comment>
<feature type="transmembrane region" description="Helical" evidence="7">
    <location>
        <begin position="134"/>
        <end position="165"/>
    </location>
</feature>
<feature type="transmembrane region" description="Helical" evidence="7">
    <location>
        <begin position="35"/>
        <end position="55"/>
    </location>
</feature>
<evidence type="ECO:0000313" key="10">
    <source>
        <dbReference type="EMBL" id="WIX77571.1"/>
    </source>
</evidence>
<organism evidence="10 11">
    <name type="scientific">Amycolatopsis carbonis</name>
    <dbReference type="NCBI Taxonomy" id="715471"/>
    <lineage>
        <taxon>Bacteria</taxon>
        <taxon>Bacillati</taxon>
        <taxon>Actinomycetota</taxon>
        <taxon>Actinomycetes</taxon>
        <taxon>Pseudonocardiales</taxon>
        <taxon>Pseudonocardiaceae</taxon>
        <taxon>Amycolatopsis</taxon>
    </lineage>
</organism>
<dbReference type="Proteomes" id="UP001236014">
    <property type="component" value="Chromosome"/>
</dbReference>
<keyword evidence="2 7" id="KW-0813">Transport</keyword>
<keyword evidence="4 7" id="KW-0812">Transmembrane</keyword>
<dbReference type="InterPro" id="IPR035906">
    <property type="entry name" value="MetI-like_sf"/>
</dbReference>
<evidence type="ECO:0000256" key="2">
    <source>
        <dbReference type="ARBA" id="ARBA00022448"/>
    </source>
</evidence>
<feature type="transmembrane region" description="Helical" evidence="7">
    <location>
        <begin position="93"/>
        <end position="114"/>
    </location>
</feature>
<accession>A0A9Y2IEJ9</accession>
<feature type="region of interest" description="Disordered" evidence="8">
    <location>
        <begin position="1"/>
        <end position="23"/>
    </location>
</feature>
<keyword evidence="6 7" id="KW-0472">Membrane</keyword>
<dbReference type="EMBL" id="CP127294">
    <property type="protein sequence ID" value="WIX77571.1"/>
    <property type="molecule type" value="Genomic_DNA"/>
</dbReference>
<dbReference type="Gene3D" id="1.10.3720.10">
    <property type="entry name" value="MetI-like"/>
    <property type="match status" value="1"/>
</dbReference>
<name>A0A9Y2IEJ9_9PSEU</name>
<feature type="compositionally biased region" description="Low complexity" evidence="8">
    <location>
        <begin position="10"/>
        <end position="19"/>
    </location>
</feature>
<feature type="transmembrane region" description="Helical" evidence="7">
    <location>
        <begin position="202"/>
        <end position="223"/>
    </location>
</feature>
<dbReference type="CDD" id="cd06261">
    <property type="entry name" value="TM_PBP2"/>
    <property type="match status" value="1"/>
</dbReference>
<dbReference type="InterPro" id="IPR000515">
    <property type="entry name" value="MetI-like"/>
</dbReference>
<keyword evidence="11" id="KW-1185">Reference proteome</keyword>
<dbReference type="SUPFAM" id="SSF161098">
    <property type="entry name" value="MetI-like"/>
    <property type="match status" value="1"/>
</dbReference>
<feature type="domain" description="ABC transmembrane type-1" evidence="9">
    <location>
        <begin position="87"/>
        <end position="271"/>
    </location>
</feature>
<evidence type="ECO:0000256" key="6">
    <source>
        <dbReference type="ARBA" id="ARBA00023136"/>
    </source>
</evidence>
<dbReference type="RefSeq" id="WP_285968312.1">
    <property type="nucleotide sequence ID" value="NZ_CP127294.1"/>
</dbReference>
<reference evidence="10 11" key="1">
    <citation type="submission" date="2023-06" db="EMBL/GenBank/DDBJ databases">
        <authorList>
            <person name="Oyuntsetseg B."/>
            <person name="Kim S.B."/>
        </authorList>
    </citation>
    <scope>NUCLEOTIDE SEQUENCE [LARGE SCALE GENOMIC DNA]</scope>
    <source>
        <strain evidence="10 11">2-15</strain>
    </source>
</reference>
<proteinExistence type="inferred from homology"/>
<evidence type="ECO:0000256" key="3">
    <source>
        <dbReference type="ARBA" id="ARBA00022475"/>
    </source>
</evidence>
<dbReference type="AlphaFoldDB" id="A0A9Y2IEJ9"/>
<gene>
    <name evidence="10" type="ORF">QRX50_40215</name>
</gene>
<dbReference type="KEGG" id="acab:QRX50_40215"/>
<evidence type="ECO:0000256" key="5">
    <source>
        <dbReference type="ARBA" id="ARBA00022989"/>
    </source>
</evidence>
<sequence>MSLTEDTSLASSAPDRAGPPAAPPRKFRIPWNAKVRRRVLPVASVVVFLGVWQIFGAQVNPILLATPSAVAASFVDIIANGELGAAFLRAMEVLAVGFGLSAVVGIAVGVWMGRRETVSRVLNPYVSFFQATPLIALTPLVVIWTGIGFTSEVTITFLLAVWSIIINTAEGTRNTPAILLDMAKVYRAGEWSVVRHVAMPNAVPYIFAGLRIALAKALIGVIIGEMDISLKGLGGLIQNYGDSFQTAPLLASIISSSIVGVIGTIILEVLRRKLAPWSSSASAHTRV</sequence>
<evidence type="ECO:0000256" key="7">
    <source>
        <dbReference type="RuleBase" id="RU363032"/>
    </source>
</evidence>
<dbReference type="PANTHER" id="PTHR30151:SF20">
    <property type="entry name" value="ABC TRANSPORTER PERMEASE PROTEIN HI_0355-RELATED"/>
    <property type="match status" value="1"/>
</dbReference>
<evidence type="ECO:0000259" key="9">
    <source>
        <dbReference type="PROSITE" id="PS50928"/>
    </source>
</evidence>
<dbReference type="PROSITE" id="PS50928">
    <property type="entry name" value="ABC_TM1"/>
    <property type="match status" value="1"/>
</dbReference>
<evidence type="ECO:0000256" key="4">
    <source>
        <dbReference type="ARBA" id="ARBA00022692"/>
    </source>
</evidence>
<comment type="similarity">
    <text evidence="7">Belongs to the binding-protein-dependent transport system permease family.</text>
</comment>
<protein>
    <submittedName>
        <fullName evidence="10">ABC transporter permease</fullName>
    </submittedName>
</protein>
<dbReference type="Pfam" id="PF00528">
    <property type="entry name" value="BPD_transp_1"/>
    <property type="match status" value="1"/>
</dbReference>
<evidence type="ECO:0000256" key="8">
    <source>
        <dbReference type="SAM" id="MobiDB-lite"/>
    </source>
</evidence>
<evidence type="ECO:0000256" key="1">
    <source>
        <dbReference type="ARBA" id="ARBA00004651"/>
    </source>
</evidence>